<evidence type="ECO:0000256" key="7">
    <source>
        <dbReference type="ARBA" id="ARBA00022989"/>
    </source>
</evidence>
<keyword evidence="6 10" id="KW-0812">Transmembrane</keyword>
<keyword evidence="4" id="KW-1003">Cell membrane</keyword>
<dbReference type="EMBL" id="JABCRI010000023">
    <property type="protein sequence ID" value="KAF8378710.1"/>
    <property type="molecule type" value="Genomic_DNA"/>
</dbReference>
<dbReference type="PANTHER" id="PTHR10783">
    <property type="entry name" value="XENOTROPIC AND POLYTROPIC RETROVIRUS RECEPTOR 1-RELATED"/>
    <property type="match status" value="1"/>
</dbReference>
<evidence type="ECO:0000256" key="1">
    <source>
        <dbReference type="ARBA" id="ARBA00004651"/>
    </source>
</evidence>
<feature type="transmembrane region" description="Helical" evidence="10">
    <location>
        <begin position="639"/>
        <end position="661"/>
    </location>
</feature>
<sequence>MHGECCVTLAAVANRSRRKAIGETSEPWHEFSSQKREHLSDGKVVFSSPLFVCQVTLLALFLQSSGLEDFQDMTKQATPARKSAAANESSGETCSAITLAPQTDQIIRTLTRLLTPRKEASEAVSTLPLYHPRCAHHCPATISVLCRSDRGLFGQANSHTPRFKITDKITQPHYAGCLPTQDRLVQEHSDIVWPQEVSRQSLVAGSGGSTQHSDTGSDGLVSNRAFCTSATWSSPSRFWFESLDLDIIGGGIKMKFGKEFKEQMVPEWKEAYMDYDDLKRILKEIMLFKNSKQPETSQRASHQRMSMYRTFSGLTRKNSNLKNPMEDVEDQVIAVNAVQREGFKAYYKTKFLMSSDVGENEIMFFRRLDDELNKVNTFYKVKMDEVINEAASMDKQMDSLIALRIKVNNPDFNGFSIMTSLATDIATTTTSRVSTPTSTRMPGKEHMDLIPEMEMTTKSQVEESTGGEVVSPTNTINCSSGICDEKANTYDSKPDPLDILEHVKINNTLETPKSTTKGILKDSKEEELSYGKEELRTVEPQLKLVFVEFYQKLLLLKHYSFMNLLAFSKIMKKYEKITSRSASRSYLKIVDNSYLGSSDEVTTLLMRVETTFIKHFSNSNHRKGMKSLRPKAKRENHSVTFFSGFFSGCSVALLVALGMLIQARDLMNKEESTQYMENIFPLYRQPRTSLKLIETLKSGLVSHLHFLPSQVTLPDFFLADQLTSQVLAIRNLEYYICYYGWGDFSRKQNKCHIGGVYNTFYFIVAVFPYWARFLQCLRRLFEEKDAMHGYNGLKYFLTVMAVVMRTASDLKKGTTWKVMAIVSSAIATIMNTYWDIVVDWGLLQRHSKNRWLRDMLLVSNASVYFAAMLVLEFHVPILHPKALVAIVSCLEIIRRGIWNFFRLENEHLNNVGKFRAFKSVPLPFTYYDDDKDKDD</sequence>
<feature type="transmembrane region" description="Helical" evidence="10">
    <location>
        <begin position="753"/>
        <end position="771"/>
    </location>
</feature>
<feature type="transmembrane region" description="Helical" evidence="10">
    <location>
        <begin position="814"/>
        <end position="834"/>
    </location>
</feature>
<evidence type="ECO:0000313" key="14">
    <source>
        <dbReference type="Proteomes" id="UP000655225"/>
    </source>
</evidence>
<dbReference type="PROSITE" id="PS51382">
    <property type="entry name" value="SPX"/>
    <property type="match status" value="1"/>
</dbReference>
<evidence type="ECO:0000256" key="8">
    <source>
        <dbReference type="ARBA" id="ARBA00023136"/>
    </source>
</evidence>
<evidence type="ECO:0000259" key="11">
    <source>
        <dbReference type="PROSITE" id="PS51380"/>
    </source>
</evidence>
<dbReference type="InterPro" id="IPR004342">
    <property type="entry name" value="EXS_C"/>
</dbReference>
<evidence type="ECO:0000313" key="13">
    <source>
        <dbReference type="EMBL" id="KAF8378710.1"/>
    </source>
</evidence>
<protein>
    <submittedName>
        <fullName evidence="13">Uncharacterized protein</fullName>
    </submittedName>
</protein>
<evidence type="ECO:0000256" key="10">
    <source>
        <dbReference type="SAM" id="Phobius"/>
    </source>
</evidence>
<dbReference type="Pfam" id="PF03124">
    <property type="entry name" value="EXS"/>
    <property type="match status" value="1"/>
</dbReference>
<feature type="domain" description="SPX" evidence="12">
    <location>
        <begin position="254"/>
        <end position="588"/>
    </location>
</feature>
<dbReference type="PANTHER" id="PTHR10783:SF104">
    <property type="entry name" value="PHOSPHATE TRANSPORTER PHO1 HOMOLOG 10"/>
    <property type="match status" value="1"/>
</dbReference>
<evidence type="ECO:0000256" key="5">
    <source>
        <dbReference type="ARBA" id="ARBA00022592"/>
    </source>
</evidence>
<organism evidence="13 14">
    <name type="scientific">Tetracentron sinense</name>
    <name type="common">Spur-leaf</name>
    <dbReference type="NCBI Taxonomy" id="13715"/>
    <lineage>
        <taxon>Eukaryota</taxon>
        <taxon>Viridiplantae</taxon>
        <taxon>Streptophyta</taxon>
        <taxon>Embryophyta</taxon>
        <taxon>Tracheophyta</taxon>
        <taxon>Spermatophyta</taxon>
        <taxon>Magnoliopsida</taxon>
        <taxon>Trochodendrales</taxon>
        <taxon>Trochodendraceae</taxon>
        <taxon>Tetracentron</taxon>
    </lineage>
</organism>
<gene>
    <name evidence="13" type="ORF">HHK36_030058</name>
</gene>
<proteinExistence type="inferred from homology"/>
<evidence type="ECO:0000256" key="9">
    <source>
        <dbReference type="ARBA" id="ARBA00043939"/>
    </source>
</evidence>
<keyword evidence="5" id="KW-0592">Phosphate transport</keyword>
<dbReference type="InterPro" id="IPR004331">
    <property type="entry name" value="SPX_dom"/>
</dbReference>
<dbReference type="OrthoDB" id="9970435at2759"/>
<accession>A0A834YEJ4</accession>
<keyword evidence="3" id="KW-0813">Transport</keyword>
<evidence type="ECO:0000256" key="2">
    <source>
        <dbReference type="ARBA" id="ARBA00009665"/>
    </source>
</evidence>
<comment type="caution">
    <text evidence="13">The sequence shown here is derived from an EMBL/GenBank/DDBJ whole genome shotgun (WGS) entry which is preliminary data.</text>
</comment>
<feature type="domain" description="EXS" evidence="11">
    <location>
        <begin position="752"/>
        <end position="934"/>
    </location>
</feature>
<dbReference type="OMA" id="NPYTWLF"/>
<dbReference type="InterPro" id="IPR034092">
    <property type="entry name" value="PHO1_SPX"/>
</dbReference>
<comment type="subcellular location">
    <subcellularLocation>
        <location evidence="1">Cell membrane</location>
        <topology evidence="1">Multi-pass membrane protein</topology>
    </subcellularLocation>
</comment>
<dbReference type="GO" id="GO:0016036">
    <property type="term" value="P:cellular response to phosphate starvation"/>
    <property type="evidence" value="ECO:0007669"/>
    <property type="project" value="TreeGrafter"/>
</dbReference>
<dbReference type="GO" id="GO:0000822">
    <property type="term" value="F:inositol hexakisphosphate binding"/>
    <property type="evidence" value="ECO:0007669"/>
    <property type="project" value="TreeGrafter"/>
</dbReference>
<reference evidence="13 14" key="1">
    <citation type="submission" date="2020-04" db="EMBL/GenBank/DDBJ databases">
        <title>Plant Genome Project.</title>
        <authorList>
            <person name="Zhang R.-G."/>
        </authorList>
    </citation>
    <scope>NUCLEOTIDE SEQUENCE [LARGE SCALE GENOMIC DNA]</scope>
    <source>
        <strain evidence="13">YNK0</strain>
        <tissue evidence="13">Leaf</tissue>
    </source>
</reference>
<keyword evidence="7 10" id="KW-1133">Transmembrane helix</keyword>
<evidence type="ECO:0000256" key="4">
    <source>
        <dbReference type="ARBA" id="ARBA00022475"/>
    </source>
</evidence>
<evidence type="ECO:0000259" key="12">
    <source>
        <dbReference type="PROSITE" id="PS51382"/>
    </source>
</evidence>
<evidence type="ECO:0000256" key="6">
    <source>
        <dbReference type="ARBA" id="ARBA00022692"/>
    </source>
</evidence>
<comment type="similarity">
    <text evidence="2">Belongs to the SYG1 (TC 2.A.94) family.</text>
</comment>
<keyword evidence="14" id="KW-1185">Reference proteome</keyword>
<comment type="function">
    <text evidence="9">May transport inorganic phosphate (Pi).</text>
</comment>
<dbReference type="GO" id="GO:0005886">
    <property type="term" value="C:plasma membrane"/>
    <property type="evidence" value="ECO:0007669"/>
    <property type="project" value="UniProtKB-SubCell"/>
</dbReference>
<keyword evidence="8 10" id="KW-0472">Membrane</keyword>
<dbReference type="Proteomes" id="UP000655225">
    <property type="component" value="Unassembled WGS sequence"/>
</dbReference>
<dbReference type="GO" id="GO:0005802">
    <property type="term" value="C:trans-Golgi network"/>
    <property type="evidence" value="ECO:0007669"/>
    <property type="project" value="TreeGrafter"/>
</dbReference>
<evidence type="ECO:0000256" key="3">
    <source>
        <dbReference type="ARBA" id="ARBA00022448"/>
    </source>
</evidence>
<name>A0A834YEJ4_TETSI</name>
<dbReference type="GO" id="GO:0006817">
    <property type="term" value="P:phosphate ion transport"/>
    <property type="evidence" value="ECO:0007669"/>
    <property type="project" value="UniProtKB-KW"/>
</dbReference>
<feature type="transmembrane region" description="Helical" evidence="10">
    <location>
        <begin position="855"/>
        <end position="871"/>
    </location>
</feature>
<dbReference type="Pfam" id="PF03105">
    <property type="entry name" value="SPX"/>
    <property type="match status" value="1"/>
</dbReference>
<dbReference type="CDD" id="cd14476">
    <property type="entry name" value="SPX_PHO1_like"/>
    <property type="match status" value="1"/>
</dbReference>
<dbReference type="AlphaFoldDB" id="A0A834YEJ4"/>
<dbReference type="PROSITE" id="PS51380">
    <property type="entry name" value="EXS"/>
    <property type="match status" value="1"/>
</dbReference>